<dbReference type="InterPro" id="IPR036380">
    <property type="entry name" value="Isochorismatase-like_sf"/>
</dbReference>
<dbReference type="EMBL" id="SZZP01000009">
    <property type="protein sequence ID" value="TKV80342.1"/>
    <property type="molecule type" value="Genomic_DNA"/>
</dbReference>
<name>A0A4U6S2S6_BRAEL</name>
<dbReference type="SUPFAM" id="SSF52499">
    <property type="entry name" value="Isochorismatase-like hydrolases"/>
    <property type="match status" value="1"/>
</dbReference>
<accession>A0A4U6S2S6</accession>
<dbReference type="Gene3D" id="3.40.50.850">
    <property type="entry name" value="Isochorismatase-like"/>
    <property type="match status" value="1"/>
</dbReference>
<reference evidence="1 2" key="1">
    <citation type="submission" date="2019-05" db="EMBL/GenBank/DDBJ databases">
        <title>Draft Genome of Bradyrhizobium elkanii strain SEMIA 938, Used in Commercial Inoculants for Lupinus spp. in Brazil.</title>
        <authorList>
            <person name="Hungria M."/>
            <person name="Delamuta J.R.M."/>
            <person name="Ribeiro R.A."/>
            <person name="Nogueira M.A."/>
        </authorList>
    </citation>
    <scope>NUCLEOTIDE SEQUENCE [LARGE SCALE GENOMIC DNA]</scope>
    <source>
        <strain evidence="1 2">Semia 938</strain>
    </source>
</reference>
<protein>
    <recommendedName>
        <fullName evidence="3">Isochorismatase-like domain-containing protein</fullName>
    </recommendedName>
</protein>
<dbReference type="AlphaFoldDB" id="A0A4U6S2S6"/>
<sequence length="177" mass="19187">MLADPRHSCVILLNLSRKSGVGVSAPVLRDGRNVALLAACQEVFGIPLIAVGEYDRSALSDRISACIEHLDTDALSLWQHPRIAARLATSDPGVIFLGGAFLEEEVLIAALEGARHGYDIRLLADLSVGRYEADRALVLTRLGHYGILATTIRQTLFEWAVSLGDQAKSERVQDLLS</sequence>
<organism evidence="1 2">
    <name type="scientific">Bradyrhizobium elkanii</name>
    <dbReference type="NCBI Taxonomy" id="29448"/>
    <lineage>
        <taxon>Bacteria</taxon>
        <taxon>Pseudomonadati</taxon>
        <taxon>Pseudomonadota</taxon>
        <taxon>Alphaproteobacteria</taxon>
        <taxon>Hyphomicrobiales</taxon>
        <taxon>Nitrobacteraceae</taxon>
        <taxon>Bradyrhizobium</taxon>
    </lineage>
</organism>
<comment type="caution">
    <text evidence="1">The sequence shown here is derived from an EMBL/GenBank/DDBJ whole genome shotgun (WGS) entry which is preliminary data.</text>
</comment>
<evidence type="ECO:0008006" key="3">
    <source>
        <dbReference type="Google" id="ProtNLM"/>
    </source>
</evidence>
<dbReference type="RefSeq" id="WP_137479123.1">
    <property type="nucleotide sequence ID" value="NZ_SZZP01000009.1"/>
</dbReference>
<proteinExistence type="predicted"/>
<evidence type="ECO:0000313" key="1">
    <source>
        <dbReference type="EMBL" id="TKV80342.1"/>
    </source>
</evidence>
<dbReference type="Proteomes" id="UP000305095">
    <property type="component" value="Unassembled WGS sequence"/>
</dbReference>
<evidence type="ECO:0000313" key="2">
    <source>
        <dbReference type="Proteomes" id="UP000305095"/>
    </source>
</evidence>
<gene>
    <name evidence="1" type="ORF">FDV58_16320</name>
</gene>